<feature type="transmembrane region" description="Helical" evidence="1">
    <location>
        <begin position="266"/>
        <end position="284"/>
    </location>
</feature>
<feature type="transmembrane region" description="Helical" evidence="1">
    <location>
        <begin position="178"/>
        <end position="202"/>
    </location>
</feature>
<evidence type="ECO:0000313" key="3">
    <source>
        <dbReference type="EMBL" id="KTW30226.1"/>
    </source>
</evidence>
<evidence type="ECO:0000256" key="1">
    <source>
        <dbReference type="SAM" id="Phobius"/>
    </source>
</evidence>
<dbReference type="RefSeq" id="XP_018227017.1">
    <property type="nucleotide sequence ID" value="XM_018369309.1"/>
</dbReference>
<evidence type="ECO:0000259" key="2">
    <source>
        <dbReference type="PROSITE" id="PS50800"/>
    </source>
</evidence>
<dbReference type="PANTHER" id="PTHR41807">
    <property type="entry name" value="GLUTATHIONE TRANSFERASE 3"/>
    <property type="match status" value="1"/>
</dbReference>
<name>A0A0W4ZPC4_PNEC8</name>
<dbReference type="GO" id="GO:0016020">
    <property type="term" value="C:membrane"/>
    <property type="evidence" value="ECO:0007669"/>
    <property type="project" value="TreeGrafter"/>
</dbReference>
<dbReference type="PROSITE" id="PS50800">
    <property type="entry name" value="SAP"/>
    <property type="match status" value="1"/>
</dbReference>
<dbReference type="PANTHER" id="PTHR41807:SF1">
    <property type="entry name" value="GLUTATHIONE TRANSFERASE 3"/>
    <property type="match status" value="1"/>
</dbReference>
<dbReference type="GeneID" id="28935511"/>
<dbReference type="OrthoDB" id="4034134at2759"/>
<dbReference type="Pfam" id="PF02037">
    <property type="entry name" value="SAP"/>
    <property type="match status" value="1"/>
</dbReference>
<keyword evidence="4" id="KW-1185">Reference proteome</keyword>
<evidence type="ECO:0000313" key="4">
    <source>
        <dbReference type="Proteomes" id="UP000054454"/>
    </source>
</evidence>
<keyword evidence="1" id="KW-0472">Membrane</keyword>
<dbReference type="AlphaFoldDB" id="A0A0W4ZPC4"/>
<feature type="transmembrane region" description="Helical" evidence="1">
    <location>
        <begin position="232"/>
        <end position="254"/>
    </location>
</feature>
<accession>A0A0W4ZPC4</accession>
<dbReference type="Proteomes" id="UP000054454">
    <property type="component" value="Unassembled WGS sequence"/>
</dbReference>
<keyword evidence="1" id="KW-1133">Transmembrane helix</keyword>
<reference evidence="4" key="1">
    <citation type="journal article" date="2016" name="Nat. Commun.">
        <title>Genome analysis of three Pneumocystis species reveals adaptation mechanisms to life exclusively in mammalian hosts.</title>
        <authorList>
            <person name="Ma L."/>
            <person name="Chen Z."/>
            <person name="Huang D.W."/>
            <person name="Kutty G."/>
            <person name="Ishihara M."/>
            <person name="Wang H."/>
            <person name="Abouelleil A."/>
            <person name="Bishop L."/>
            <person name="Davey E."/>
            <person name="Deng R."/>
            <person name="Deng X."/>
            <person name="Fan L."/>
            <person name="Fantoni G."/>
            <person name="Fitzgerald M."/>
            <person name="Gogineni E."/>
            <person name="Goldberg J.M."/>
            <person name="Handley G."/>
            <person name="Hu X."/>
            <person name="Huber C."/>
            <person name="Jiao X."/>
            <person name="Jones K."/>
            <person name="Levin J.Z."/>
            <person name="Liu Y."/>
            <person name="Macdonald P."/>
            <person name="Melnikov A."/>
            <person name="Raley C."/>
            <person name="Sassi M."/>
            <person name="Sherman B.T."/>
            <person name="Song X."/>
            <person name="Sykes S."/>
            <person name="Tran B."/>
            <person name="Walsh L."/>
            <person name="Xia Y."/>
            <person name="Yang J."/>
            <person name="Young S."/>
            <person name="Zeng Q."/>
            <person name="Zheng X."/>
            <person name="Stephens R."/>
            <person name="Nusbaum C."/>
            <person name="Birren B.W."/>
            <person name="Azadi P."/>
            <person name="Lempicki R.A."/>
            <person name="Cuomo C.A."/>
            <person name="Kovacs J.A."/>
        </authorList>
    </citation>
    <scope>NUCLEOTIDE SEQUENCE [LARGE SCALE GENOMIC DNA]</scope>
    <source>
        <strain evidence="4">B80</strain>
    </source>
</reference>
<comment type="caution">
    <text evidence="3">The sequence shown here is derived from an EMBL/GenBank/DDBJ whole genome shotgun (WGS) entry which is preliminary data.</text>
</comment>
<gene>
    <name evidence="3" type="ORF">T552_00704</name>
</gene>
<dbReference type="EMBL" id="LFVZ01000003">
    <property type="protein sequence ID" value="KTW30226.1"/>
    <property type="molecule type" value="Genomic_DNA"/>
</dbReference>
<dbReference type="VEuPathDB" id="FungiDB:T552_00704"/>
<dbReference type="SMART" id="SM00513">
    <property type="entry name" value="SAP"/>
    <property type="match status" value="1"/>
</dbReference>
<feature type="domain" description="SAP" evidence="2">
    <location>
        <begin position="3"/>
        <end position="37"/>
    </location>
</feature>
<organism evidence="3 4">
    <name type="scientific">Pneumocystis carinii (strain B80)</name>
    <name type="common">Rat pneumocystis pneumonia agent</name>
    <name type="synonym">Pneumocystis carinii f. sp. carinii</name>
    <dbReference type="NCBI Taxonomy" id="1408658"/>
    <lineage>
        <taxon>Eukaryota</taxon>
        <taxon>Fungi</taxon>
        <taxon>Dikarya</taxon>
        <taxon>Ascomycota</taxon>
        <taxon>Taphrinomycotina</taxon>
        <taxon>Pneumocystomycetes</taxon>
        <taxon>Pneumocystaceae</taxon>
        <taxon>Pneumocystis</taxon>
    </lineage>
</organism>
<keyword evidence="1" id="KW-0812">Transmembrane</keyword>
<proteinExistence type="predicted"/>
<feature type="transmembrane region" description="Helical" evidence="1">
    <location>
        <begin position="304"/>
        <end position="323"/>
    </location>
</feature>
<dbReference type="InterPro" id="IPR038872">
    <property type="entry name" value="Put_GTT3"/>
</dbReference>
<protein>
    <recommendedName>
        <fullName evidence="2">SAP domain-containing protein</fullName>
    </recommendedName>
</protein>
<sequence>MALKGMRKSDLQRLASQLNINSDGLKANLETRIVEHLLENKASLSKNPEFSSYYEESLEDRGSIINSVKGSSRKKSVVIQKTNVKRPLFSADQSDSFDYKHKNHSEGSLFYENNKARNRFDKGLNESSDAASESVLSETICISGLNGASTSKYTFGHFFNYNVLFDTLLYIRKCLSKVLVLDFLFCIYEFYNLLSFLIPWSYKAFFPLFSSFFGYKILYLPDLSVIFSFEKFWLHMLTWWIFAIFIPLIMATMLNFHESRKENFKIVDPMTFAVVKAIVVYFIFYKGFQKSFFLANSLSIIKSAIGVDLMFTMSFIGVLYAMYDTLISRK</sequence>
<dbReference type="InterPro" id="IPR003034">
    <property type="entry name" value="SAP_dom"/>
</dbReference>